<sequence length="372" mass="41980">MLVELDSADDRLNKTLEVLRNSIVDPAFNMHSSGSEESNLVVRTRTLHDFVDDEGIENLKSRLRHSIDQVQESHDTLLMSLSAFDTDLTALKTSLSNVPDPNTQNNSNLGEPIHPYLQALEEHAAAMAQLLESLTQHYDRCSEALKHSEAANTHNQETGMTDSMPPEEKADLYAVLERDAKEVDDVVAEIKERLGEMELISSYVGKHVEDLHMLSGNAHRAFFLFEEFQGNLGTYIERTREFELQQDGYARAMEERLDELWQLGEFYEGFMGAYDAMVIEVGRRKGVAARMDAILRDTMKKLQGLYEDDLAEREAFKEEQGDHLPMDIWAGVMDPPVRHSVVRDTGGGGELPGISKEAIQRALERQQAKEGM</sequence>
<dbReference type="PANTHER" id="PTHR28005">
    <property type="entry name" value="AUTOPHAGY-RELATED PROTEIN 17"/>
    <property type="match status" value="1"/>
</dbReference>
<keyword evidence="3 6" id="KW-0963">Cytoplasm</keyword>
<evidence type="ECO:0000256" key="1">
    <source>
        <dbReference type="ARBA" id="ARBA00006259"/>
    </source>
</evidence>
<evidence type="ECO:0000256" key="3">
    <source>
        <dbReference type="ARBA" id="ARBA00022490"/>
    </source>
</evidence>
<evidence type="ECO:0000313" key="9">
    <source>
        <dbReference type="Proteomes" id="UP001447188"/>
    </source>
</evidence>
<comment type="subcellular location">
    <subcellularLocation>
        <location evidence="6">Cytoplasm</location>
    </subcellularLocation>
    <subcellularLocation>
        <location evidence="6">Preautophagosomal structure membrane</location>
        <topology evidence="6">Peripheral membrane protein</topology>
    </subcellularLocation>
</comment>
<dbReference type="EMBL" id="JBBBZM010000008">
    <property type="protein sequence ID" value="KAL0639794.1"/>
    <property type="molecule type" value="Genomic_DNA"/>
</dbReference>
<dbReference type="InterPro" id="IPR045326">
    <property type="entry name" value="ATG17-like_dom"/>
</dbReference>
<dbReference type="PANTHER" id="PTHR28005:SF1">
    <property type="entry name" value="AUTOPHAGY-RELATED PROTEIN 17"/>
    <property type="match status" value="1"/>
</dbReference>
<comment type="caution">
    <text evidence="8">The sequence shown here is derived from an EMBL/GenBank/DDBJ whole genome shotgun (WGS) entry which is preliminary data.</text>
</comment>
<feature type="domain" description="Autophagy protein ATG17-like" evidence="7">
    <location>
        <begin position="4"/>
        <end position="324"/>
    </location>
</feature>
<dbReference type="InterPro" id="IPR007240">
    <property type="entry name" value="Atg17"/>
</dbReference>
<protein>
    <recommendedName>
        <fullName evidence="2 6">Autophagy-related protein 17</fullName>
    </recommendedName>
</protein>
<name>A0ABR3GV59_9PEZI</name>
<keyword evidence="4 6" id="KW-0072">Autophagy</keyword>
<comment type="similarity">
    <text evidence="1 6">Belongs to the ATG17 family.</text>
</comment>
<evidence type="ECO:0000256" key="6">
    <source>
        <dbReference type="RuleBase" id="RU368080"/>
    </source>
</evidence>
<evidence type="ECO:0000256" key="2">
    <source>
        <dbReference type="ARBA" id="ARBA00013806"/>
    </source>
</evidence>
<evidence type="ECO:0000313" key="8">
    <source>
        <dbReference type="EMBL" id="KAL0639794.1"/>
    </source>
</evidence>
<organism evidence="8 9">
    <name type="scientific">Discina gigas</name>
    <dbReference type="NCBI Taxonomy" id="1032678"/>
    <lineage>
        <taxon>Eukaryota</taxon>
        <taxon>Fungi</taxon>
        <taxon>Dikarya</taxon>
        <taxon>Ascomycota</taxon>
        <taxon>Pezizomycotina</taxon>
        <taxon>Pezizomycetes</taxon>
        <taxon>Pezizales</taxon>
        <taxon>Discinaceae</taxon>
        <taxon>Discina</taxon>
    </lineage>
</organism>
<keyword evidence="9" id="KW-1185">Reference proteome</keyword>
<evidence type="ECO:0000256" key="5">
    <source>
        <dbReference type="ARBA" id="ARBA00023136"/>
    </source>
</evidence>
<comment type="function">
    <text evidence="6">Autophagy-specific protein that functions in response to autophagy-inducing signals as a scaffold to recruit other ATG proteins to organize preautophagosomal structure (PAS) formation. Modulates the timing and magnitude of the autophagy response, such as the size of the sequestering vesicles. Plays particularly a role in pexophagy and nucleophagy.</text>
</comment>
<evidence type="ECO:0000259" key="7">
    <source>
        <dbReference type="Pfam" id="PF04108"/>
    </source>
</evidence>
<dbReference type="Pfam" id="PF04108">
    <property type="entry name" value="ATG17_like"/>
    <property type="match status" value="1"/>
</dbReference>
<gene>
    <name evidence="8" type="primary">atg17</name>
    <name evidence="8" type="ORF">Q9L58_001109</name>
</gene>
<accession>A0ABR3GV59</accession>
<keyword evidence="5" id="KW-0472">Membrane</keyword>
<proteinExistence type="inferred from homology"/>
<dbReference type="Proteomes" id="UP001447188">
    <property type="component" value="Unassembled WGS sequence"/>
</dbReference>
<evidence type="ECO:0000256" key="4">
    <source>
        <dbReference type="ARBA" id="ARBA00023006"/>
    </source>
</evidence>
<reference evidence="8 9" key="1">
    <citation type="submission" date="2024-02" db="EMBL/GenBank/DDBJ databases">
        <title>Discinaceae phylogenomics.</title>
        <authorList>
            <person name="Dirks A.C."/>
            <person name="James T.Y."/>
        </authorList>
    </citation>
    <scope>NUCLEOTIDE SEQUENCE [LARGE SCALE GENOMIC DNA]</scope>
    <source>
        <strain evidence="8 9">ACD0624</strain>
    </source>
</reference>